<protein>
    <submittedName>
        <fullName evidence="1">Uncharacterized protein</fullName>
    </submittedName>
</protein>
<sequence>MITRQSEVPCGTGQSDTENAQYQAMFADPLKKIFSKNQHVGTIYIWNDGSEMTVWFDEKAPVSDCTVQSFEGQAEGWRSFFLNSK</sequence>
<dbReference type="EMBL" id="JABUFE010000019">
    <property type="protein sequence ID" value="NSX56789.1"/>
    <property type="molecule type" value="Genomic_DNA"/>
</dbReference>
<evidence type="ECO:0000313" key="2">
    <source>
        <dbReference type="Proteomes" id="UP000777935"/>
    </source>
</evidence>
<reference evidence="1 2" key="1">
    <citation type="submission" date="2020-06" db="EMBL/GenBank/DDBJ databases">
        <title>Sulfitobacter algicola sp. nov., isolated from green algae.</title>
        <authorList>
            <person name="Wang C."/>
        </authorList>
    </citation>
    <scope>NUCLEOTIDE SEQUENCE [LARGE SCALE GENOMIC DNA]</scope>
    <source>
        <strain evidence="1 2">1151</strain>
    </source>
</reference>
<accession>A0ABX2IV45</accession>
<organism evidence="1 2">
    <name type="scientific">Parasulfitobacter algicola</name>
    <dbReference type="NCBI Taxonomy" id="2614809"/>
    <lineage>
        <taxon>Bacteria</taxon>
        <taxon>Pseudomonadati</taxon>
        <taxon>Pseudomonadota</taxon>
        <taxon>Alphaproteobacteria</taxon>
        <taxon>Rhodobacterales</taxon>
        <taxon>Roseobacteraceae</taxon>
        <taxon>Parasulfitobacter</taxon>
    </lineage>
</organism>
<dbReference type="Proteomes" id="UP000777935">
    <property type="component" value="Unassembled WGS sequence"/>
</dbReference>
<proteinExistence type="predicted"/>
<gene>
    <name evidence="1" type="ORF">HRQ87_18560</name>
</gene>
<name>A0ABX2IV45_9RHOB</name>
<keyword evidence="2" id="KW-1185">Reference proteome</keyword>
<evidence type="ECO:0000313" key="1">
    <source>
        <dbReference type="EMBL" id="NSX56789.1"/>
    </source>
</evidence>
<dbReference type="RefSeq" id="WP_174139941.1">
    <property type="nucleotide sequence ID" value="NZ_JABUFE010000019.1"/>
</dbReference>
<comment type="caution">
    <text evidence="1">The sequence shown here is derived from an EMBL/GenBank/DDBJ whole genome shotgun (WGS) entry which is preliminary data.</text>
</comment>